<name>A0A9K3NVF4_HELAN</name>
<reference evidence="1" key="2">
    <citation type="submission" date="2020-06" db="EMBL/GenBank/DDBJ databases">
        <title>Helianthus annuus Genome sequencing and assembly Release 2.</title>
        <authorList>
            <person name="Gouzy J."/>
            <person name="Langlade N."/>
            <person name="Munos S."/>
        </authorList>
    </citation>
    <scope>NUCLEOTIDE SEQUENCE</scope>
    <source>
        <tissue evidence="1">Leaves</tissue>
    </source>
</reference>
<dbReference type="Proteomes" id="UP000215914">
    <property type="component" value="Unassembled WGS sequence"/>
</dbReference>
<dbReference type="EMBL" id="MNCJ02000318">
    <property type="protein sequence ID" value="KAF5814101.1"/>
    <property type="molecule type" value="Genomic_DNA"/>
</dbReference>
<evidence type="ECO:0000313" key="2">
    <source>
        <dbReference type="Proteomes" id="UP000215914"/>
    </source>
</evidence>
<evidence type="ECO:0000313" key="1">
    <source>
        <dbReference type="EMBL" id="KAF5814101.1"/>
    </source>
</evidence>
<dbReference type="Gramene" id="mRNA:HanXRQr2_Chr03g0106721">
    <property type="protein sequence ID" value="CDS:HanXRQr2_Chr03g0106721.1"/>
    <property type="gene ID" value="HanXRQr2_Chr03g0106721"/>
</dbReference>
<keyword evidence="2" id="KW-1185">Reference proteome</keyword>
<accession>A0A9K3NVF4</accession>
<dbReference type="AlphaFoldDB" id="A0A9K3NVF4"/>
<protein>
    <submittedName>
        <fullName evidence="1">Uncharacterized protein</fullName>
    </submittedName>
</protein>
<organism evidence="1 2">
    <name type="scientific">Helianthus annuus</name>
    <name type="common">Common sunflower</name>
    <dbReference type="NCBI Taxonomy" id="4232"/>
    <lineage>
        <taxon>Eukaryota</taxon>
        <taxon>Viridiplantae</taxon>
        <taxon>Streptophyta</taxon>
        <taxon>Embryophyta</taxon>
        <taxon>Tracheophyta</taxon>
        <taxon>Spermatophyta</taxon>
        <taxon>Magnoliopsida</taxon>
        <taxon>eudicotyledons</taxon>
        <taxon>Gunneridae</taxon>
        <taxon>Pentapetalae</taxon>
        <taxon>asterids</taxon>
        <taxon>campanulids</taxon>
        <taxon>Asterales</taxon>
        <taxon>Asteraceae</taxon>
        <taxon>Asteroideae</taxon>
        <taxon>Heliantheae alliance</taxon>
        <taxon>Heliantheae</taxon>
        <taxon>Helianthus</taxon>
    </lineage>
</organism>
<comment type="caution">
    <text evidence="1">The sequence shown here is derived from an EMBL/GenBank/DDBJ whole genome shotgun (WGS) entry which is preliminary data.</text>
</comment>
<sequence>MINTDIRRKRSSCLTQILAIEEDYMLVFLEQVRVCILTCHGHLQHMRQHVVVISNIIM</sequence>
<proteinExistence type="predicted"/>
<reference evidence="1" key="1">
    <citation type="journal article" date="2017" name="Nature">
        <title>The sunflower genome provides insights into oil metabolism, flowering and Asterid evolution.</title>
        <authorList>
            <person name="Badouin H."/>
            <person name="Gouzy J."/>
            <person name="Grassa C.J."/>
            <person name="Murat F."/>
            <person name="Staton S.E."/>
            <person name="Cottret L."/>
            <person name="Lelandais-Briere C."/>
            <person name="Owens G.L."/>
            <person name="Carrere S."/>
            <person name="Mayjonade B."/>
            <person name="Legrand L."/>
            <person name="Gill N."/>
            <person name="Kane N.C."/>
            <person name="Bowers J.E."/>
            <person name="Hubner S."/>
            <person name="Bellec A."/>
            <person name="Berard A."/>
            <person name="Berges H."/>
            <person name="Blanchet N."/>
            <person name="Boniface M.C."/>
            <person name="Brunel D."/>
            <person name="Catrice O."/>
            <person name="Chaidir N."/>
            <person name="Claudel C."/>
            <person name="Donnadieu C."/>
            <person name="Faraut T."/>
            <person name="Fievet G."/>
            <person name="Helmstetter N."/>
            <person name="King M."/>
            <person name="Knapp S.J."/>
            <person name="Lai Z."/>
            <person name="Le Paslier M.C."/>
            <person name="Lippi Y."/>
            <person name="Lorenzon L."/>
            <person name="Mandel J.R."/>
            <person name="Marage G."/>
            <person name="Marchand G."/>
            <person name="Marquand E."/>
            <person name="Bret-Mestries E."/>
            <person name="Morien E."/>
            <person name="Nambeesan S."/>
            <person name="Nguyen T."/>
            <person name="Pegot-Espagnet P."/>
            <person name="Pouilly N."/>
            <person name="Raftis F."/>
            <person name="Sallet E."/>
            <person name="Schiex T."/>
            <person name="Thomas J."/>
            <person name="Vandecasteele C."/>
            <person name="Vares D."/>
            <person name="Vear F."/>
            <person name="Vautrin S."/>
            <person name="Crespi M."/>
            <person name="Mangin B."/>
            <person name="Burke J.M."/>
            <person name="Salse J."/>
            <person name="Munos S."/>
            <person name="Vincourt P."/>
            <person name="Rieseberg L.H."/>
            <person name="Langlade N.B."/>
        </authorList>
    </citation>
    <scope>NUCLEOTIDE SEQUENCE</scope>
    <source>
        <tissue evidence="1">Leaves</tissue>
    </source>
</reference>
<gene>
    <name evidence="1" type="ORF">HanXRQr2_Chr03g0106721</name>
</gene>